<dbReference type="PANTHER" id="PTHR12203:SF107">
    <property type="entry name" value="GLYCOSYL TRANSFERASE CAP10 DOMAIN-CONTAINING PROTEIN"/>
    <property type="match status" value="1"/>
</dbReference>
<gene>
    <name evidence="3" type="primary">Mo00834</name>
    <name evidence="3" type="ORF">E5Q_00834</name>
</gene>
<dbReference type="OrthoDB" id="202415at2759"/>
<dbReference type="EMBL" id="BABT02000028">
    <property type="protein sequence ID" value="GAA94186.1"/>
    <property type="molecule type" value="Genomic_DNA"/>
</dbReference>
<keyword evidence="1" id="KW-0812">Transmembrane</keyword>
<reference evidence="3 4" key="1">
    <citation type="journal article" date="2011" name="J. Gen. Appl. Microbiol.">
        <title>Draft genome sequencing of the enigmatic basidiomycete Mixia osmundae.</title>
        <authorList>
            <person name="Nishida H."/>
            <person name="Nagatsuka Y."/>
            <person name="Sugiyama J."/>
        </authorList>
    </citation>
    <scope>NUCLEOTIDE SEQUENCE [LARGE SCALE GENOMIC DNA]</scope>
    <source>
        <strain evidence="4">CBS 9802 / IAM 14324 / JCM 22182 / KY 12970</strain>
    </source>
</reference>
<dbReference type="Proteomes" id="UP000009131">
    <property type="component" value="Unassembled WGS sequence"/>
</dbReference>
<evidence type="ECO:0000256" key="1">
    <source>
        <dbReference type="SAM" id="Phobius"/>
    </source>
</evidence>
<dbReference type="Pfam" id="PF05686">
    <property type="entry name" value="Glyco_transf_90"/>
    <property type="match status" value="1"/>
</dbReference>
<accession>G7DUC6</accession>
<comment type="caution">
    <text evidence="3">The sequence shown here is derived from an EMBL/GenBank/DDBJ whole genome shotgun (WGS) entry which is preliminary data.</text>
</comment>
<dbReference type="InterPro" id="IPR006598">
    <property type="entry name" value="CAP10"/>
</dbReference>
<dbReference type="OMA" id="YEEYVFH"/>
<keyword evidence="4" id="KW-1185">Reference proteome</keyword>
<dbReference type="eggNOG" id="KOG2458">
    <property type="taxonomic scope" value="Eukaryota"/>
</dbReference>
<keyword evidence="1" id="KW-1133">Transmembrane helix</keyword>
<dbReference type="HOGENOM" id="CLU_028539_0_1_1"/>
<evidence type="ECO:0000313" key="3">
    <source>
        <dbReference type="EMBL" id="GAA94186.1"/>
    </source>
</evidence>
<proteinExistence type="predicted"/>
<organism evidence="3 4">
    <name type="scientific">Mixia osmundae (strain CBS 9802 / IAM 14324 / JCM 22182 / KY 12970)</name>
    <dbReference type="NCBI Taxonomy" id="764103"/>
    <lineage>
        <taxon>Eukaryota</taxon>
        <taxon>Fungi</taxon>
        <taxon>Dikarya</taxon>
        <taxon>Basidiomycota</taxon>
        <taxon>Pucciniomycotina</taxon>
        <taxon>Mixiomycetes</taxon>
        <taxon>Mixiales</taxon>
        <taxon>Mixiaceae</taxon>
        <taxon>Mixia</taxon>
    </lineage>
</organism>
<dbReference type="AlphaFoldDB" id="G7DUC6"/>
<dbReference type="InterPro" id="IPR051091">
    <property type="entry name" value="O-Glucosyltr/Glycosyltrsf_90"/>
</dbReference>
<dbReference type="RefSeq" id="XP_014569620.1">
    <property type="nucleotide sequence ID" value="XM_014714134.1"/>
</dbReference>
<sequence length="395" mass="44459">MQDDLSMSRQACQLQFPLLYSEIQLAREHFAREPITDAAVQASYAAISGGKARVHVQGHSFAISGFHAGWRQRMYSLLASLHEAVSNAPDDEPLPAIAMTLHANDNGAAGVAWPVVLPVQDRGKAFLAPDFGFHSWHGDVDHGLWTSFRSSAKQIDDGLTWRAKIPKLFWRGDDFTPARKQLVEQARGREWSDVESLLWAEPSRNKAISMPDHCRYAFLAQTEGASYSGRLKYILNCRSVVISHPLHYQQHFHSLLNATQGPEQNIVILPHSFDDLSVTMQTLLADSSRAEAIANQSALVFRDQYLTPAATACYWREALRVYATVQAATPRRSWLSVDYATFVRITSYWHLGLVCIALLLLSAILLAYKYRLELLPRMRFSNRKRAYDAVKTTAD</sequence>
<reference evidence="3 4" key="2">
    <citation type="journal article" date="2012" name="Open Biol.">
        <title>Characteristics of nucleosomes and linker DNA regions on the genome of the basidiomycete Mixia osmundae revealed by mono- and dinucleosome mapping.</title>
        <authorList>
            <person name="Nishida H."/>
            <person name="Kondo S."/>
            <person name="Matsumoto T."/>
            <person name="Suzuki Y."/>
            <person name="Yoshikawa H."/>
            <person name="Taylor T.D."/>
            <person name="Sugiyama J."/>
        </authorList>
    </citation>
    <scope>NUCLEOTIDE SEQUENCE [LARGE SCALE GENOMIC DNA]</scope>
    <source>
        <strain evidence="4">CBS 9802 / IAM 14324 / JCM 22182 / KY 12970</strain>
    </source>
</reference>
<dbReference type="PANTHER" id="PTHR12203">
    <property type="entry name" value="KDEL LYS-ASP-GLU-LEU CONTAINING - RELATED"/>
    <property type="match status" value="1"/>
</dbReference>
<evidence type="ECO:0000259" key="2">
    <source>
        <dbReference type="SMART" id="SM00672"/>
    </source>
</evidence>
<name>G7DUC6_MIXOS</name>
<dbReference type="InParanoid" id="G7DUC6"/>
<keyword evidence="1" id="KW-0472">Membrane</keyword>
<dbReference type="SMART" id="SM00672">
    <property type="entry name" value="CAP10"/>
    <property type="match status" value="1"/>
</dbReference>
<feature type="transmembrane region" description="Helical" evidence="1">
    <location>
        <begin position="348"/>
        <end position="368"/>
    </location>
</feature>
<feature type="domain" description="Glycosyl transferase CAP10" evidence="2">
    <location>
        <begin position="93"/>
        <end position="329"/>
    </location>
</feature>
<protein>
    <recommendedName>
        <fullName evidence="2">Glycosyl transferase CAP10 domain-containing protein</fullName>
    </recommendedName>
</protein>
<evidence type="ECO:0000313" key="4">
    <source>
        <dbReference type="Proteomes" id="UP000009131"/>
    </source>
</evidence>